<name>A0AAF0QJE8_SOLVR</name>
<dbReference type="Proteomes" id="UP001234989">
    <property type="component" value="Chromosome 4"/>
</dbReference>
<organism evidence="1 2">
    <name type="scientific">Solanum verrucosum</name>
    <dbReference type="NCBI Taxonomy" id="315347"/>
    <lineage>
        <taxon>Eukaryota</taxon>
        <taxon>Viridiplantae</taxon>
        <taxon>Streptophyta</taxon>
        <taxon>Embryophyta</taxon>
        <taxon>Tracheophyta</taxon>
        <taxon>Spermatophyta</taxon>
        <taxon>Magnoliopsida</taxon>
        <taxon>eudicotyledons</taxon>
        <taxon>Gunneridae</taxon>
        <taxon>Pentapetalae</taxon>
        <taxon>asterids</taxon>
        <taxon>lamiids</taxon>
        <taxon>Solanales</taxon>
        <taxon>Solanaceae</taxon>
        <taxon>Solanoideae</taxon>
        <taxon>Solaneae</taxon>
        <taxon>Solanum</taxon>
    </lineage>
</organism>
<evidence type="ECO:0008006" key="3">
    <source>
        <dbReference type="Google" id="ProtNLM"/>
    </source>
</evidence>
<dbReference type="PANTHER" id="PTHR46148:SF60">
    <property type="entry name" value="CHROMO DOMAIN-CONTAINING PROTEIN"/>
    <property type="match status" value="1"/>
</dbReference>
<proteinExistence type="predicted"/>
<reference evidence="1" key="1">
    <citation type="submission" date="2023-08" db="EMBL/GenBank/DDBJ databases">
        <title>A de novo genome assembly of Solanum verrucosum Schlechtendal, a Mexican diploid species geographically isolated from the other diploid A-genome species in potato relatives.</title>
        <authorList>
            <person name="Hosaka K."/>
        </authorList>
    </citation>
    <scope>NUCLEOTIDE SEQUENCE</scope>
    <source>
        <tissue evidence="1">Young leaves</tissue>
    </source>
</reference>
<dbReference type="EMBL" id="CP133615">
    <property type="protein sequence ID" value="WMV24897.1"/>
    <property type="molecule type" value="Genomic_DNA"/>
</dbReference>
<accession>A0AAF0QJE8</accession>
<keyword evidence="2" id="KW-1185">Reference proteome</keyword>
<gene>
    <name evidence="1" type="ORF">MTR67_018282</name>
</gene>
<dbReference type="AlphaFoldDB" id="A0AAF0QJE8"/>
<dbReference type="PANTHER" id="PTHR46148">
    <property type="entry name" value="CHROMO DOMAIN-CONTAINING PROTEIN"/>
    <property type="match status" value="1"/>
</dbReference>
<protein>
    <recommendedName>
        <fullName evidence="3">Chromo domain-containing protein</fullName>
    </recommendedName>
</protein>
<evidence type="ECO:0000313" key="2">
    <source>
        <dbReference type="Proteomes" id="UP001234989"/>
    </source>
</evidence>
<evidence type="ECO:0000313" key="1">
    <source>
        <dbReference type="EMBL" id="WMV24897.1"/>
    </source>
</evidence>
<sequence>MIVASNSRRYHGNMDYIIKWDSIVLDKDLQYDEEPIAIFDRDVRKLRNKDTKSVKVQLKHCLVEEATWEVERDMRDKYPTLFTNSVTT</sequence>